<gene>
    <name evidence="4" type="ORF">ABB37_04982</name>
</gene>
<dbReference type="RefSeq" id="XP_015658368.1">
    <property type="nucleotide sequence ID" value="XM_015802852.1"/>
</dbReference>
<dbReference type="EMBL" id="LGTL01000009">
    <property type="protein sequence ID" value="KPA79928.1"/>
    <property type="molecule type" value="Genomic_DNA"/>
</dbReference>
<dbReference type="InterPro" id="IPR032675">
    <property type="entry name" value="LRR_dom_sf"/>
</dbReference>
<feature type="region of interest" description="Disordered" evidence="3">
    <location>
        <begin position="155"/>
        <end position="183"/>
    </location>
</feature>
<dbReference type="EMBL" id="LGTL01000009">
    <property type="protein sequence ID" value="KPA79929.1"/>
    <property type="molecule type" value="Genomic_DNA"/>
</dbReference>
<keyword evidence="2" id="KW-0677">Repeat</keyword>
<dbReference type="RefSeq" id="XP_015658367.1">
    <property type="nucleotide sequence ID" value="XM_015802851.1"/>
</dbReference>
<dbReference type="Pfam" id="PF14580">
    <property type="entry name" value="LRR_9"/>
    <property type="match status" value="1"/>
</dbReference>
<dbReference type="AlphaFoldDB" id="A0A0M9G0X1"/>
<evidence type="ECO:0000256" key="1">
    <source>
        <dbReference type="ARBA" id="ARBA00022614"/>
    </source>
</evidence>
<dbReference type="PANTHER" id="PTHR18849:SF0">
    <property type="entry name" value="CILIA- AND FLAGELLA-ASSOCIATED PROTEIN 410-RELATED"/>
    <property type="match status" value="1"/>
</dbReference>
<dbReference type="Proteomes" id="UP000037923">
    <property type="component" value="Unassembled WGS sequence"/>
</dbReference>
<dbReference type="InterPro" id="IPR001611">
    <property type="entry name" value="Leu-rich_rpt"/>
</dbReference>
<dbReference type="OMA" id="ISICHEL"/>
<keyword evidence="1" id="KW-0433">Leucine-rich repeat</keyword>
<feature type="compositionally biased region" description="Polar residues" evidence="3">
    <location>
        <begin position="166"/>
        <end position="180"/>
    </location>
</feature>
<feature type="region of interest" description="Disordered" evidence="3">
    <location>
        <begin position="238"/>
        <end position="257"/>
    </location>
</feature>
<organism evidence="4 5">
    <name type="scientific">Leptomonas pyrrhocoris</name>
    <name type="common">Firebug parasite</name>
    <dbReference type="NCBI Taxonomy" id="157538"/>
    <lineage>
        <taxon>Eukaryota</taxon>
        <taxon>Discoba</taxon>
        <taxon>Euglenozoa</taxon>
        <taxon>Kinetoplastea</taxon>
        <taxon>Metakinetoplastina</taxon>
        <taxon>Trypanosomatida</taxon>
        <taxon>Trypanosomatidae</taxon>
        <taxon>Leishmaniinae</taxon>
        <taxon>Leptomonas</taxon>
    </lineage>
</organism>
<dbReference type="VEuPathDB" id="TriTrypDB:LpyrH10_09_0820"/>
<dbReference type="PANTHER" id="PTHR18849">
    <property type="entry name" value="LEUCINE RICH REPEAT PROTEIN"/>
    <property type="match status" value="1"/>
</dbReference>
<name>A0A0M9G0X1_LEPPY</name>
<accession>A0A0M9G0X1</accession>
<evidence type="ECO:0000256" key="2">
    <source>
        <dbReference type="ARBA" id="ARBA00022737"/>
    </source>
</evidence>
<protein>
    <recommendedName>
        <fullName evidence="6">U2A'/phosphoprotein 32 family A C-terminal domain-containing protein</fullName>
    </recommendedName>
</protein>
<keyword evidence="5" id="KW-1185">Reference proteome</keyword>
<dbReference type="OrthoDB" id="1517790at2759"/>
<comment type="caution">
    <text evidence="4">The sequence shown here is derived from an EMBL/GenBank/DDBJ whole genome shotgun (WGS) entry which is preliminary data.</text>
</comment>
<proteinExistence type="predicted"/>
<evidence type="ECO:0000313" key="4">
    <source>
        <dbReference type="EMBL" id="KPA79929.1"/>
    </source>
</evidence>
<reference evidence="4 5" key="1">
    <citation type="submission" date="2015-07" db="EMBL/GenBank/DDBJ databases">
        <title>High-quality genome of monoxenous trypanosomatid Leptomonas pyrrhocoris.</title>
        <authorList>
            <person name="Flegontov P."/>
            <person name="Butenko A."/>
            <person name="Firsov S."/>
            <person name="Vlcek C."/>
            <person name="Logacheva M.D."/>
            <person name="Field M."/>
            <person name="Filatov D."/>
            <person name="Flegontova O."/>
            <person name="Gerasimov E."/>
            <person name="Jackson A.P."/>
            <person name="Kelly S."/>
            <person name="Opperdoes F."/>
            <person name="O'Reilly A."/>
            <person name="Votypka J."/>
            <person name="Yurchenko V."/>
            <person name="Lukes J."/>
        </authorList>
    </citation>
    <scope>NUCLEOTIDE SEQUENCE [LARGE SCALE GENOMIC DNA]</scope>
    <source>
        <strain evidence="4">H10</strain>
    </source>
</reference>
<evidence type="ECO:0008006" key="6">
    <source>
        <dbReference type="Google" id="ProtNLM"/>
    </source>
</evidence>
<dbReference type="PROSITE" id="PS51450">
    <property type="entry name" value="LRR"/>
    <property type="match status" value="1"/>
</dbReference>
<dbReference type="Gene3D" id="3.80.10.10">
    <property type="entry name" value="Ribonuclease Inhibitor"/>
    <property type="match status" value="1"/>
</dbReference>
<evidence type="ECO:0000256" key="3">
    <source>
        <dbReference type="SAM" id="MobiDB-lite"/>
    </source>
</evidence>
<evidence type="ECO:0000313" key="5">
    <source>
        <dbReference type="Proteomes" id="UP000037923"/>
    </source>
</evidence>
<dbReference type="GeneID" id="26905273"/>
<sequence>MTTEKVLTEKLVLEKTKASKVEDVQRLDLWGEGLTDITFLSKLPKLEVLSLAANNTSSLKALRKCTSLQELYLRKNKISRLREVTVLSAMPKLTVLWMMDNPCAQHEYYRDFVLHCCQSLRQLDSVEVTAADRKNSAKRLTSKVLDEILERKTAAASSPVGDKKSNSGGTTPQDSRNASAYSARERNAVIEEASTSGRVVLFTTAAAQRAMLLSIVSLLPELTVESLELLQREVQERMEKQKAKVTKLSQDSVQSHR</sequence>
<dbReference type="SUPFAM" id="SSF52058">
    <property type="entry name" value="L domain-like"/>
    <property type="match status" value="1"/>
</dbReference>
<feature type="compositionally biased region" description="Polar residues" evidence="3">
    <location>
        <begin position="247"/>
        <end position="257"/>
    </location>
</feature>